<dbReference type="SUPFAM" id="SSF52540">
    <property type="entry name" value="P-loop containing nucleoside triphosphate hydrolases"/>
    <property type="match status" value="1"/>
</dbReference>
<feature type="domain" description="KAP NTPase" evidence="1">
    <location>
        <begin position="19"/>
        <end position="196"/>
    </location>
</feature>
<sequence length="607" mass="70821">MTYDEMNSFILNYLKKDITGRAIMLTGGWGSGKSYYVKTKLKSFLEEKDNGKYKCVIVSLYGLSDTSEISKAIYTELRSFKFKKKHEILTTAGTVASIVPKTVFNAMTSRVGYDIGQVSDKQMQKVYDSINLNKKLLVLEDIERTQIDIIELLGYINNMCENDGVKILLVTNENEILNYHIEEIKRQERGREKTEYKKVYSENAVKYIKAKEKSVSDTIQFHSDFKETIDSIIDKFKNEDLSRCKGVITAPRRSIIRNDIINYREVIVACQKACDIYNYMNTYSITADNEFKKCVFVGLVNYLQKRLENPDLKFKENSIMDADLSGDSIYPLMRFCYYYYHSQIITQESIMKAIAEYDDYLIYVDKTGYDDKDLKVLYALFVSTEKSLNIAIQNIYNRLDNVSDISLKHYDRIINYLLILKYDAKMHNDKIDKIIDKIIANLKGRGNKFNRTNHLFSSTIAIQDKEGFNEFQEIQKKVFDSLNYTKNHIELPNSLNYGDIITKISNDNIRQYNPNEIIKKISLEKIIGYIPEFTAETLDDLRHILLTIDYNELSEDTEASIMKFKDEISLLLQKEDIDLDCIKRLQLSWICNAVERDIEERDDKRKL</sequence>
<dbReference type="Pfam" id="PF07693">
    <property type="entry name" value="KAP_NTPase"/>
    <property type="match status" value="1"/>
</dbReference>
<gene>
    <name evidence="2" type="ORF">IE37_03459</name>
</gene>
<accession>A0A315YFJ2</accession>
<evidence type="ECO:0000259" key="1">
    <source>
        <dbReference type="Pfam" id="PF07693"/>
    </source>
</evidence>
<name>A0A315YFJ2_RUMFL</name>
<dbReference type="RefSeq" id="WP_181380365.1">
    <property type="nucleotide sequence ID" value="NZ_QGDI01000023.1"/>
</dbReference>
<dbReference type="Proteomes" id="UP000245720">
    <property type="component" value="Unassembled WGS sequence"/>
</dbReference>
<dbReference type="EMBL" id="QGDI01000023">
    <property type="protein sequence ID" value="PWJ09640.1"/>
    <property type="molecule type" value="Genomic_DNA"/>
</dbReference>
<protein>
    <submittedName>
        <fullName evidence="2">KAP-like P-loop domain-containing protein</fullName>
    </submittedName>
</protein>
<organism evidence="2 3">
    <name type="scientific">Ruminococcus flavefaciens</name>
    <dbReference type="NCBI Taxonomy" id="1265"/>
    <lineage>
        <taxon>Bacteria</taxon>
        <taxon>Bacillati</taxon>
        <taxon>Bacillota</taxon>
        <taxon>Clostridia</taxon>
        <taxon>Eubacteriales</taxon>
        <taxon>Oscillospiraceae</taxon>
        <taxon>Ruminococcus</taxon>
    </lineage>
</organism>
<dbReference type="InterPro" id="IPR011646">
    <property type="entry name" value="KAP_P-loop"/>
</dbReference>
<comment type="caution">
    <text evidence="2">The sequence shown here is derived from an EMBL/GenBank/DDBJ whole genome shotgun (WGS) entry which is preliminary data.</text>
</comment>
<dbReference type="Gene3D" id="3.40.50.300">
    <property type="entry name" value="P-loop containing nucleotide triphosphate hydrolases"/>
    <property type="match status" value="1"/>
</dbReference>
<proteinExistence type="predicted"/>
<evidence type="ECO:0000313" key="3">
    <source>
        <dbReference type="Proteomes" id="UP000245720"/>
    </source>
</evidence>
<dbReference type="InterPro" id="IPR027417">
    <property type="entry name" value="P-loop_NTPase"/>
</dbReference>
<reference evidence="2 3" key="1">
    <citation type="submission" date="2018-05" db="EMBL/GenBank/DDBJ databases">
        <title>The Hungate 1000. A catalogue of reference genomes from the rumen microbiome.</title>
        <authorList>
            <person name="Kelly W."/>
        </authorList>
    </citation>
    <scope>NUCLEOTIDE SEQUENCE [LARGE SCALE GENOMIC DNA]</scope>
    <source>
        <strain evidence="2 3">SAb67</strain>
    </source>
</reference>
<dbReference type="AlphaFoldDB" id="A0A315YFJ2"/>
<evidence type="ECO:0000313" key="2">
    <source>
        <dbReference type="EMBL" id="PWJ09640.1"/>
    </source>
</evidence>